<gene>
    <name evidence="1" type="ORF">ACJDU8_24640</name>
</gene>
<evidence type="ECO:0000313" key="2">
    <source>
        <dbReference type="Proteomes" id="UP001623660"/>
    </source>
</evidence>
<accession>A0ABW8SSD7</accession>
<reference evidence="1 2" key="1">
    <citation type="submission" date="2024-11" db="EMBL/GenBank/DDBJ databases">
        <authorList>
            <person name="Heng Y.C."/>
            <person name="Lim A.C.H."/>
            <person name="Lee J.K.Y."/>
            <person name="Kittelmann S."/>
        </authorList>
    </citation>
    <scope>NUCLEOTIDE SEQUENCE [LARGE SCALE GENOMIC DNA]</scope>
    <source>
        <strain evidence="1 2">WILCCON 0269</strain>
    </source>
</reference>
<dbReference type="Proteomes" id="UP001623660">
    <property type="component" value="Unassembled WGS sequence"/>
</dbReference>
<name>A0ABW8SSD7_9CLOT</name>
<comment type="caution">
    <text evidence="1">The sequence shown here is derived from an EMBL/GenBank/DDBJ whole genome shotgun (WGS) entry which is preliminary data.</text>
</comment>
<protein>
    <recommendedName>
        <fullName evidence="3">L-2-amino-thiazoline-4-carboxylic acid hydrolase</fullName>
    </recommendedName>
</protein>
<proteinExistence type="predicted"/>
<evidence type="ECO:0008006" key="3">
    <source>
        <dbReference type="Google" id="ProtNLM"/>
    </source>
</evidence>
<keyword evidence="2" id="KW-1185">Reference proteome</keyword>
<dbReference type="RefSeq" id="WP_406794830.1">
    <property type="nucleotide sequence ID" value="NZ_JBJHZX010000082.1"/>
</dbReference>
<evidence type="ECO:0000313" key="1">
    <source>
        <dbReference type="EMBL" id="MFL0198716.1"/>
    </source>
</evidence>
<organism evidence="1 2">
    <name type="scientific">Candidatus Clostridium eludens</name>
    <dbReference type="NCBI Taxonomy" id="3381663"/>
    <lineage>
        <taxon>Bacteria</taxon>
        <taxon>Bacillati</taxon>
        <taxon>Bacillota</taxon>
        <taxon>Clostridia</taxon>
        <taxon>Eubacteriales</taxon>
        <taxon>Clostridiaceae</taxon>
        <taxon>Clostridium</taxon>
    </lineage>
</organism>
<sequence length="145" mass="16854">MKLEKKIKFLENFYVAILADSVYRYTKEGILARIVEEKRKEQMKCGSKLVENMEVTSIEDVFMNFNEIFNCAKWEIIKEKDCFIAANKVCKLYGLCKKNGAGKPCDIYCLNPLESMIKGLNHAYGFTVKETLWDETKCEIQIKLI</sequence>
<dbReference type="EMBL" id="JBJHZX010000082">
    <property type="protein sequence ID" value="MFL0198716.1"/>
    <property type="molecule type" value="Genomic_DNA"/>
</dbReference>